<accession>A0ACB8XDH6</accession>
<keyword evidence="2" id="KW-1185">Reference proteome</keyword>
<organism evidence="1 2">
    <name type="scientific">Arctium lappa</name>
    <name type="common">Greater burdock</name>
    <name type="synonym">Lappa major</name>
    <dbReference type="NCBI Taxonomy" id="4217"/>
    <lineage>
        <taxon>Eukaryota</taxon>
        <taxon>Viridiplantae</taxon>
        <taxon>Streptophyta</taxon>
        <taxon>Embryophyta</taxon>
        <taxon>Tracheophyta</taxon>
        <taxon>Spermatophyta</taxon>
        <taxon>Magnoliopsida</taxon>
        <taxon>eudicotyledons</taxon>
        <taxon>Gunneridae</taxon>
        <taxon>Pentapetalae</taxon>
        <taxon>asterids</taxon>
        <taxon>campanulids</taxon>
        <taxon>Asterales</taxon>
        <taxon>Asteraceae</taxon>
        <taxon>Carduoideae</taxon>
        <taxon>Cardueae</taxon>
        <taxon>Arctiinae</taxon>
        <taxon>Arctium</taxon>
    </lineage>
</organism>
<reference evidence="1 2" key="2">
    <citation type="journal article" date="2022" name="Mol. Ecol. Resour.">
        <title>The genomes of chicory, endive, great burdock and yacon provide insights into Asteraceae paleo-polyploidization history and plant inulin production.</title>
        <authorList>
            <person name="Fan W."/>
            <person name="Wang S."/>
            <person name="Wang H."/>
            <person name="Wang A."/>
            <person name="Jiang F."/>
            <person name="Liu H."/>
            <person name="Zhao H."/>
            <person name="Xu D."/>
            <person name="Zhang Y."/>
        </authorList>
    </citation>
    <scope>NUCLEOTIDE SEQUENCE [LARGE SCALE GENOMIC DNA]</scope>
    <source>
        <strain evidence="2">cv. Niubang</strain>
    </source>
</reference>
<dbReference type="EMBL" id="CM042064">
    <property type="protein sequence ID" value="KAI3664808.1"/>
    <property type="molecule type" value="Genomic_DNA"/>
</dbReference>
<sequence length="71" mass="8026">MNSKLELVTPLKLKGMLVVMILHKHNGWTILLVLLHLVGVISHSWVSESTLTRSSCVHPSYGIHVWAEKQQ</sequence>
<reference evidence="2" key="1">
    <citation type="journal article" date="2022" name="Mol. Ecol. Resour.">
        <title>The genomes of chicory, endive, great burdock and yacon provide insights into Asteraceae palaeo-polyploidization history and plant inulin production.</title>
        <authorList>
            <person name="Fan W."/>
            <person name="Wang S."/>
            <person name="Wang H."/>
            <person name="Wang A."/>
            <person name="Jiang F."/>
            <person name="Liu H."/>
            <person name="Zhao H."/>
            <person name="Xu D."/>
            <person name="Zhang Y."/>
        </authorList>
    </citation>
    <scope>NUCLEOTIDE SEQUENCE [LARGE SCALE GENOMIC DNA]</scope>
    <source>
        <strain evidence="2">cv. Niubang</strain>
    </source>
</reference>
<gene>
    <name evidence="1" type="ORF">L6452_43416</name>
</gene>
<dbReference type="Proteomes" id="UP001055879">
    <property type="component" value="Linkage Group LG18"/>
</dbReference>
<evidence type="ECO:0000313" key="1">
    <source>
        <dbReference type="EMBL" id="KAI3664808.1"/>
    </source>
</evidence>
<comment type="caution">
    <text evidence="1">The sequence shown here is derived from an EMBL/GenBank/DDBJ whole genome shotgun (WGS) entry which is preliminary data.</text>
</comment>
<evidence type="ECO:0000313" key="2">
    <source>
        <dbReference type="Proteomes" id="UP001055879"/>
    </source>
</evidence>
<proteinExistence type="predicted"/>
<name>A0ACB8XDH6_ARCLA</name>
<protein>
    <submittedName>
        <fullName evidence="1">Uncharacterized protein</fullName>
    </submittedName>
</protein>